<dbReference type="AlphaFoldDB" id="A0AAW2YTJ2"/>
<dbReference type="Proteomes" id="UP001431209">
    <property type="component" value="Unassembled WGS sequence"/>
</dbReference>
<keyword evidence="4" id="KW-0378">Hydrolase</keyword>
<feature type="non-terminal residue" evidence="8">
    <location>
        <position position="702"/>
    </location>
</feature>
<dbReference type="GO" id="GO:0004534">
    <property type="term" value="F:5'-3' RNA exonuclease activity"/>
    <property type="evidence" value="ECO:0007669"/>
    <property type="project" value="TreeGrafter"/>
</dbReference>
<evidence type="ECO:0000313" key="9">
    <source>
        <dbReference type="Proteomes" id="UP001431209"/>
    </source>
</evidence>
<dbReference type="PANTHER" id="PTHR12341:SF41">
    <property type="entry name" value="5'-3' EXORIBONUCLEASE 2"/>
    <property type="match status" value="1"/>
</dbReference>
<dbReference type="GO" id="GO:0000956">
    <property type="term" value="P:nuclear-transcribed mRNA catabolic process"/>
    <property type="evidence" value="ECO:0007669"/>
    <property type="project" value="TreeGrafter"/>
</dbReference>
<dbReference type="EMBL" id="JAOPGA020000625">
    <property type="protein sequence ID" value="KAL0480105.1"/>
    <property type="molecule type" value="Genomic_DNA"/>
</dbReference>
<feature type="compositionally biased region" description="Low complexity" evidence="6">
    <location>
        <begin position="511"/>
        <end position="522"/>
    </location>
</feature>
<reference evidence="8 9" key="1">
    <citation type="submission" date="2024-03" db="EMBL/GenBank/DDBJ databases">
        <title>The Acrasis kona genome and developmental transcriptomes reveal deep origins of eukaryotic multicellular pathways.</title>
        <authorList>
            <person name="Sheikh S."/>
            <person name="Fu C.-J."/>
            <person name="Brown M.W."/>
            <person name="Baldauf S.L."/>
        </authorList>
    </citation>
    <scope>NUCLEOTIDE SEQUENCE [LARGE SCALE GENOMIC DNA]</scope>
    <source>
        <strain evidence="8 9">ATCC MYA-3509</strain>
    </source>
</reference>
<organism evidence="8 9">
    <name type="scientific">Acrasis kona</name>
    <dbReference type="NCBI Taxonomy" id="1008807"/>
    <lineage>
        <taxon>Eukaryota</taxon>
        <taxon>Discoba</taxon>
        <taxon>Heterolobosea</taxon>
        <taxon>Tetramitia</taxon>
        <taxon>Eutetramitia</taxon>
        <taxon>Acrasidae</taxon>
        <taxon>Acrasis</taxon>
    </lineage>
</organism>
<accession>A0AAW2YTJ2</accession>
<dbReference type="InterPro" id="IPR027073">
    <property type="entry name" value="5_3_exoribonuclease"/>
</dbReference>
<proteinExistence type="inferred from homology"/>
<evidence type="ECO:0000313" key="8">
    <source>
        <dbReference type="EMBL" id="KAL0480105.1"/>
    </source>
</evidence>
<evidence type="ECO:0000256" key="5">
    <source>
        <dbReference type="ARBA" id="ARBA00022839"/>
    </source>
</evidence>
<dbReference type="PANTHER" id="PTHR12341">
    <property type="entry name" value="5'-&gt;3' EXORIBONUCLEASE"/>
    <property type="match status" value="1"/>
</dbReference>
<feature type="region of interest" description="Disordered" evidence="6">
    <location>
        <begin position="101"/>
        <end position="131"/>
    </location>
</feature>
<evidence type="ECO:0000259" key="7">
    <source>
        <dbReference type="Pfam" id="PF17846"/>
    </source>
</evidence>
<evidence type="ECO:0000256" key="4">
    <source>
        <dbReference type="ARBA" id="ARBA00022801"/>
    </source>
</evidence>
<dbReference type="Pfam" id="PF17846">
    <property type="entry name" value="XRN_M"/>
    <property type="match status" value="1"/>
</dbReference>
<keyword evidence="3" id="KW-0540">Nuclease</keyword>
<dbReference type="Gene3D" id="1.25.40.1050">
    <property type="match status" value="1"/>
</dbReference>
<feature type="compositionally biased region" description="Low complexity" evidence="6">
    <location>
        <begin position="691"/>
        <end position="702"/>
    </location>
</feature>
<feature type="compositionally biased region" description="Low complexity" evidence="6">
    <location>
        <begin position="596"/>
        <end position="613"/>
    </location>
</feature>
<dbReference type="GO" id="GO:0006397">
    <property type="term" value="P:mRNA processing"/>
    <property type="evidence" value="ECO:0007669"/>
    <property type="project" value="UniProtKB-KW"/>
</dbReference>
<evidence type="ECO:0000256" key="3">
    <source>
        <dbReference type="ARBA" id="ARBA00022722"/>
    </source>
</evidence>
<comment type="caution">
    <text evidence="8">The sequence shown here is derived from an EMBL/GenBank/DDBJ whole genome shotgun (WGS) entry which is preliminary data.</text>
</comment>
<evidence type="ECO:0000256" key="1">
    <source>
        <dbReference type="ARBA" id="ARBA00006994"/>
    </source>
</evidence>
<dbReference type="GO" id="GO:0005634">
    <property type="term" value="C:nucleus"/>
    <property type="evidence" value="ECO:0007669"/>
    <property type="project" value="TreeGrafter"/>
</dbReference>
<name>A0AAW2YTJ2_9EUKA</name>
<dbReference type="FunFam" id="1.25.40.1050:FF:000002">
    <property type="entry name" value="5'-3' exoribonuclease"/>
    <property type="match status" value="1"/>
</dbReference>
<keyword evidence="2" id="KW-0507">mRNA processing</keyword>
<feature type="domain" description="Xrn1 helical" evidence="7">
    <location>
        <begin position="1"/>
        <end position="460"/>
    </location>
</feature>
<evidence type="ECO:0000256" key="6">
    <source>
        <dbReference type="SAM" id="MobiDB-lite"/>
    </source>
</evidence>
<protein>
    <recommendedName>
        <fullName evidence="7">Xrn1 helical domain-containing protein</fullName>
    </recommendedName>
</protein>
<keyword evidence="5" id="KW-0269">Exonuclease</keyword>
<feature type="region of interest" description="Disordered" evidence="6">
    <location>
        <begin position="481"/>
        <end position="702"/>
    </location>
</feature>
<feature type="compositionally biased region" description="Basic and acidic residues" evidence="6">
    <location>
        <begin position="614"/>
        <end position="636"/>
    </location>
</feature>
<comment type="similarity">
    <text evidence="1">Belongs to the 5'-3' exonuclease family. XRN2/RAT1 subfamily.</text>
</comment>
<sequence>MGGYMTDNGDVNWERTQILMSHIGEVEDDIFRNRAEKEARIQAAKNRRSQQNENQSYTEYGKQTETFALGGYVDNLNNVRSYSDQDNKDAARSLKRKFLSENQDDDQDQHAENHASAPATTNDEQDEPDKKRIKLSETRRAATQEELEAFKSSLSEKMKQSQKVDQTLHPDNVQLGSEGWRERYYQEKFHTPYDPNSEDVKHVALSYAQGLLWVFRYYYRGCISWGWYYPYHYAPFASDLVNLSLLPLDTFEMGTPFKPYDQLMGVLPPASAHALPLPYRDLMCSQESPIKDFYPEDFAIDLNGKVMAWQGVAILPFIDADRLLSQTKLIEDQLTPSEQIRNQLGHSIIYCRTEHQLAQHILDLHMTVEDDSVVKVNLSNPVVNKRPLIGWMPSGVLRRDPNTCEPSDDYPVPFPSDTLQVVRNNMVMSAIYELSLPLLNHVPRLLPNVILPSAILPEADRYQLEVNSETLEDIIAHHMQSNFGRGNRGGRGGRGGHHGNRGGNNHGGGHYRNQQQQQQQQGYDQSSYRRGDSYNGGGARQYNEGGNDYKRDVQYGRVNDQSGGGDYRRDGHRSRSDYKSSSSGGDYNRHNDYKRSSSSSSSSGGDYKSSSSSRSDDYKNKRDFQDKSYSRSDYDKSTPNTSNPYAKHGGTSNSSSSSNYDPNKTYRSNSNQDDSYRNYRSSSSSGGGGQERSSYRSSSSNG</sequence>
<dbReference type="GO" id="GO:0003723">
    <property type="term" value="F:RNA binding"/>
    <property type="evidence" value="ECO:0007669"/>
    <property type="project" value="TreeGrafter"/>
</dbReference>
<gene>
    <name evidence="8" type="ORF">AKO1_007253</name>
</gene>
<feature type="compositionally biased region" description="Polar residues" evidence="6">
    <location>
        <begin position="660"/>
        <end position="673"/>
    </location>
</feature>
<evidence type="ECO:0000256" key="2">
    <source>
        <dbReference type="ARBA" id="ARBA00022664"/>
    </source>
</evidence>
<feature type="compositionally biased region" description="Gly residues" evidence="6">
    <location>
        <begin position="501"/>
        <end position="510"/>
    </location>
</feature>
<keyword evidence="9" id="KW-1185">Reference proteome</keyword>
<dbReference type="InterPro" id="IPR041412">
    <property type="entry name" value="Xrn1_helical"/>
</dbReference>
<feature type="compositionally biased region" description="Basic and acidic residues" evidence="6">
    <location>
        <begin position="566"/>
        <end position="578"/>
    </location>
</feature>